<evidence type="ECO:0000313" key="1">
    <source>
        <dbReference type="EMBL" id="ACB28375.1"/>
    </source>
</evidence>
<evidence type="ECO:0000313" key="2">
    <source>
        <dbReference type="Proteomes" id="UP000006589"/>
    </source>
</evidence>
<dbReference type="AlphaFoldDB" id="B1MA50"/>
<accession>B1MA50</accession>
<sequence length="54" mass="6166">MAPLRRAKPRSACGKLLSKPYITNQKPYITNDIPYITNDKPYITNPGTVHHQSR</sequence>
<dbReference type="EMBL" id="CP001006">
    <property type="protein sequence ID" value="ACB28375.1"/>
    <property type="molecule type" value="Genomic_DNA"/>
</dbReference>
<proteinExistence type="predicted"/>
<protein>
    <submittedName>
        <fullName evidence="1">Uncharacterized protein</fullName>
    </submittedName>
</protein>
<dbReference type="KEGG" id="mrd:Mrad2831_6460"/>
<dbReference type="HOGENOM" id="CLU_3045262_0_0_5"/>
<geneLocation type="plasmid" evidence="1 2">
    <name>pMRAD05</name>
</geneLocation>
<reference evidence="1 2" key="1">
    <citation type="submission" date="2008-03" db="EMBL/GenBank/DDBJ databases">
        <title>Complete sequence of plasmid5 of Methylobacterium radiotolerans JCM 2831.</title>
        <authorList>
            <consortium name="US DOE Joint Genome Institute"/>
            <person name="Copeland A."/>
            <person name="Lucas S."/>
            <person name="Lapidus A."/>
            <person name="Glavina del Rio T."/>
            <person name="Dalin E."/>
            <person name="Tice H."/>
            <person name="Bruce D."/>
            <person name="Goodwin L."/>
            <person name="Pitluck S."/>
            <person name="Kiss H."/>
            <person name="Brettin T."/>
            <person name="Detter J.C."/>
            <person name="Han C."/>
            <person name="Kuske C.R."/>
            <person name="Schmutz J."/>
            <person name="Larimer F."/>
            <person name="Land M."/>
            <person name="Hauser L."/>
            <person name="Kyrpides N."/>
            <person name="Mikhailova N."/>
            <person name="Marx C.J."/>
            <person name="Richardson P."/>
        </authorList>
    </citation>
    <scope>NUCLEOTIDE SEQUENCE [LARGE SCALE GENOMIC DNA]</scope>
    <source>
        <strain evidence="2">ATCC 27329 / DSM 1819 / JCM 2831 / NBRC 15690 / NCIMB 10815 / 0-1</strain>
        <plasmid evidence="2">Plasmid pMRAD05</plasmid>
    </source>
</reference>
<name>B1MA50_METRJ</name>
<dbReference type="Proteomes" id="UP000006589">
    <property type="component" value="Plasmid pMRAD05"/>
</dbReference>
<keyword evidence="1" id="KW-0614">Plasmid</keyword>
<organism evidence="1 2">
    <name type="scientific">Methylobacterium radiotolerans (strain ATCC 27329 / DSM 1819 / JCM 2831 / NBRC 15690 / NCIMB 10815 / 0-1)</name>
    <dbReference type="NCBI Taxonomy" id="426355"/>
    <lineage>
        <taxon>Bacteria</taxon>
        <taxon>Pseudomonadati</taxon>
        <taxon>Pseudomonadota</taxon>
        <taxon>Alphaproteobacteria</taxon>
        <taxon>Hyphomicrobiales</taxon>
        <taxon>Methylobacteriaceae</taxon>
        <taxon>Methylobacterium</taxon>
    </lineage>
</organism>
<gene>
    <name evidence="1" type="ordered locus">Mrad2831_6460</name>
</gene>